<gene>
    <name evidence="7" type="ordered locus">Mevan_1487</name>
</gene>
<evidence type="ECO:0000256" key="5">
    <source>
        <dbReference type="ARBA" id="ARBA00038292"/>
    </source>
</evidence>
<dbReference type="Proteomes" id="UP000001107">
    <property type="component" value="Chromosome"/>
</dbReference>
<organism evidence="7 8">
    <name type="scientific">Methanococcus vannielii (strain ATCC 35089 / DSM 1224 / JCM 13029 / OCM 148 / SB)</name>
    <dbReference type="NCBI Taxonomy" id="406327"/>
    <lineage>
        <taxon>Archaea</taxon>
        <taxon>Methanobacteriati</taxon>
        <taxon>Methanobacteriota</taxon>
        <taxon>Methanomada group</taxon>
        <taxon>Methanococci</taxon>
        <taxon>Methanococcales</taxon>
        <taxon>Methanococcaceae</taxon>
        <taxon>Methanococcus</taxon>
    </lineage>
</organism>
<dbReference type="STRING" id="406327.Mevan_1487"/>
<dbReference type="InterPro" id="IPR005025">
    <property type="entry name" value="FMN_Rdtase-like_dom"/>
</dbReference>
<proteinExistence type="inferred from homology"/>
<comment type="cofactor">
    <cofactor evidence="2">
        <name>[4Fe-4S] cluster</name>
        <dbReference type="ChEBI" id="CHEBI:49883"/>
    </cofactor>
</comment>
<keyword evidence="3" id="KW-0285">Flavoprotein</keyword>
<dbReference type="PANTHER" id="PTHR43278:SF4">
    <property type="entry name" value="NAD(P)H-DEPENDENT FMN-CONTAINING OXIDOREDUCTASE YWQN-RELATED"/>
    <property type="match status" value="1"/>
</dbReference>
<dbReference type="eggNOG" id="arCOG02573">
    <property type="taxonomic scope" value="Archaea"/>
</dbReference>
<evidence type="ECO:0000256" key="4">
    <source>
        <dbReference type="ARBA" id="ARBA00022643"/>
    </source>
</evidence>
<evidence type="ECO:0000256" key="3">
    <source>
        <dbReference type="ARBA" id="ARBA00022630"/>
    </source>
</evidence>
<dbReference type="InterPro" id="IPR051796">
    <property type="entry name" value="ISF_SsuE-like"/>
</dbReference>
<protein>
    <submittedName>
        <fullName evidence="7">NADPH-dependent FMN reductase</fullName>
    </submittedName>
</protein>
<accession>A6USA9</accession>
<comment type="cofactor">
    <cofactor evidence="1">
        <name>FMN</name>
        <dbReference type="ChEBI" id="CHEBI:58210"/>
    </cofactor>
</comment>
<dbReference type="SUPFAM" id="SSF52218">
    <property type="entry name" value="Flavoproteins"/>
    <property type="match status" value="1"/>
</dbReference>
<feature type="domain" description="NADPH-dependent FMN reductase-like" evidence="6">
    <location>
        <begin position="10"/>
        <end position="166"/>
    </location>
</feature>
<evidence type="ECO:0000313" key="8">
    <source>
        <dbReference type="Proteomes" id="UP000001107"/>
    </source>
</evidence>
<reference evidence="7" key="1">
    <citation type="submission" date="2007-06" db="EMBL/GenBank/DDBJ databases">
        <title>Complete sequence of Methanococcus vannielii SB.</title>
        <authorList>
            <consortium name="US DOE Joint Genome Institute"/>
            <person name="Copeland A."/>
            <person name="Lucas S."/>
            <person name="Lapidus A."/>
            <person name="Barry K."/>
            <person name="Glavina del Rio T."/>
            <person name="Dalin E."/>
            <person name="Tice H."/>
            <person name="Pitluck S."/>
            <person name="Chain P."/>
            <person name="Malfatti S."/>
            <person name="Shin M."/>
            <person name="Vergez L."/>
            <person name="Schmutz J."/>
            <person name="Larimer F."/>
            <person name="Land M."/>
            <person name="Hauser L."/>
            <person name="Kyrpides N."/>
            <person name="Anderson I."/>
            <person name="Sieprawska-Lupa M."/>
            <person name="Whitman W.B."/>
            <person name="Richardson P."/>
        </authorList>
    </citation>
    <scope>NUCLEOTIDE SEQUENCE [LARGE SCALE GENOMIC DNA]</scope>
    <source>
        <strain evidence="7">SB</strain>
    </source>
</reference>
<dbReference type="Gene3D" id="3.40.50.360">
    <property type="match status" value="1"/>
</dbReference>
<dbReference type="AlphaFoldDB" id="A6USA9"/>
<evidence type="ECO:0000256" key="1">
    <source>
        <dbReference type="ARBA" id="ARBA00001917"/>
    </source>
</evidence>
<comment type="similarity">
    <text evidence="5">Belongs to the SsuE family. Isf subfamily.</text>
</comment>
<dbReference type="HOGENOM" id="CLU_050993_3_3_2"/>
<keyword evidence="4" id="KW-0288">FMN</keyword>
<name>A6USA9_METVS</name>
<dbReference type="PANTHER" id="PTHR43278">
    <property type="entry name" value="NAD(P)H-DEPENDENT FMN-CONTAINING OXIDOREDUCTASE YWQN-RELATED"/>
    <property type="match status" value="1"/>
</dbReference>
<sequence length="198" mass="22037">MDIFEGEILKVVAFNGSPRLDGNTSILIEKVLKELKNEGIKTEHVHVAREKMRGCTACYKCFETKDNKCVILGDILNSFIEKMVESDGIILGSPTYFTDVTTEMKALIDRAGFVAKANGDILKRKIGAAVVSFRRAGSIHTFDTLNHFFSINQMITVNSSYWNVGMGLKKGEVNNDSEGLHTMEVLGQNMAWVLNKLK</sequence>
<dbReference type="Pfam" id="PF03358">
    <property type="entry name" value="FMN_red"/>
    <property type="match status" value="1"/>
</dbReference>
<evidence type="ECO:0000313" key="7">
    <source>
        <dbReference type="EMBL" id="ABR55381.1"/>
    </source>
</evidence>
<dbReference type="KEGG" id="mvn:Mevan_1487"/>
<keyword evidence="8" id="KW-1185">Reference proteome</keyword>
<dbReference type="GO" id="GO:0016491">
    <property type="term" value="F:oxidoreductase activity"/>
    <property type="evidence" value="ECO:0007669"/>
    <property type="project" value="InterPro"/>
</dbReference>
<evidence type="ECO:0000259" key="6">
    <source>
        <dbReference type="Pfam" id="PF03358"/>
    </source>
</evidence>
<dbReference type="InterPro" id="IPR029039">
    <property type="entry name" value="Flavoprotein-like_sf"/>
</dbReference>
<dbReference type="EMBL" id="CP000742">
    <property type="protein sequence ID" value="ABR55381.1"/>
    <property type="molecule type" value="Genomic_DNA"/>
</dbReference>
<evidence type="ECO:0000256" key="2">
    <source>
        <dbReference type="ARBA" id="ARBA00001966"/>
    </source>
</evidence>